<comment type="similarity">
    <text evidence="1">Belongs to the UPF0319 family.</text>
</comment>
<evidence type="ECO:0000256" key="3">
    <source>
        <dbReference type="SAM" id="SignalP"/>
    </source>
</evidence>
<protein>
    <submittedName>
        <fullName evidence="4">DUF2057 domain-containing protein</fullName>
    </submittedName>
</protein>
<dbReference type="Pfam" id="PF09829">
    <property type="entry name" value="DUF2057"/>
    <property type="match status" value="1"/>
</dbReference>
<evidence type="ECO:0000313" key="5">
    <source>
        <dbReference type="Proteomes" id="UP000572722"/>
    </source>
</evidence>
<dbReference type="InterPro" id="IPR018635">
    <property type="entry name" value="UPF0319"/>
</dbReference>
<dbReference type="RefSeq" id="WP_171322761.1">
    <property type="nucleotide sequence ID" value="NZ_VTXO01000004.1"/>
</dbReference>
<evidence type="ECO:0000256" key="2">
    <source>
        <dbReference type="ARBA" id="ARBA00022729"/>
    </source>
</evidence>
<evidence type="ECO:0000256" key="1">
    <source>
        <dbReference type="ARBA" id="ARBA00008490"/>
    </source>
</evidence>
<keyword evidence="2 3" id="KW-0732">Signal</keyword>
<evidence type="ECO:0000313" key="4">
    <source>
        <dbReference type="EMBL" id="NOI81680.1"/>
    </source>
</evidence>
<feature type="chain" id="PRO_5042151946" evidence="3">
    <location>
        <begin position="19"/>
        <end position="225"/>
    </location>
</feature>
<accession>A0AAE5LIK5</accession>
<organism evidence="4 5">
    <name type="scientific">Vibrio tubiashii</name>
    <dbReference type="NCBI Taxonomy" id="29498"/>
    <lineage>
        <taxon>Bacteria</taxon>
        <taxon>Pseudomonadati</taxon>
        <taxon>Pseudomonadota</taxon>
        <taxon>Gammaproteobacteria</taxon>
        <taxon>Vibrionales</taxon>
        <taxon>Vibrionaceae</taxon>
        <taxon>Vibrio</taxon>
        <taxon>Vibrio oreintalis group</taxon>
    </lineage>
</organism>
<dbReference type="AlphaFoldDB" id="A0AAE5LIK5"/>
<feature type="signal peptide" evidence="3">
    <location>
        <begin position="1"/>
        <end position="18"/>
    </location>
</feature>
<name>A0AAE5LIK5_9VIBR</name>
<sequence>MKRISILLALLSPLSLSAAELIPEKGVSVLYINQQEAESKLGGNTINEGFNQVVVRMDKELGRGSKAEVFTSKPFVLNLEVSGDEVRIGHPVARSVREAELAFKDFNPKWKVEQDGKALSYDQEVLKGKSGLFPYLGMSSLIEKHNSQRGIYFNNGQLIDKPVEAQAIAVAATTTAAVTSTSSKVEKTSPAKPVATSNVEQLKAWYLKSSKEERKAFRRWMIDQE</sequence>
<proteinExistence type="inferred from homology"/>
<dbReference type="PANTHER" id="PTHR38108:SF1">
    <property type="entry name" value="UPF0319 PROTEIN YCCT"/>
    <property type="match status" value="1"/>
</dbReference>
<gene>
    <name evidence="4" type="ORF">F0237_13500</name>
</gene>
<dbReference type="Proteomes" id="UP000572722">
    <property type="component" value="Unassembled WGS sequence"/>
</dbReference>
<dbReference type="PANTHER" id="PTHR38108">
    <property type="entry name" value="UPF0319 PROTEIN YCCT"/>
    <property type="match status" value="1"/>
</dbReference>
<dbReference type="EMBL" id="VTXO01000004">
    <property type="protein sequence ID" value="NOI81680.1"/>
    <property type="molecule type" value="Genomic_DNA"/>
</dbReference>
<reference evidence="4 5" key="1">
    <citation type="submission" date="2019-08" db="EMBL/GenBank/DDBJ databases">
        <title>Draft genome sequencing and comparative genomics of hatchery-associated Vibrios.</title>
        <authorList>
            <person name="Kehlet-Delgado H."/>
            <person name="Mueller R.S."/>
        </authorList>
    </citation>
    <scope>NUCLEOTIDE SEQUENCE [LARGE SCALE GENOMIC DNA]</scope>
    <source>
        <strain evidence="4 5">01-65-5-1</strain>
    </source>
</reference>
<comment type="caution">
    <text evidence="4">The sequence shown here is derived from an EMBL/GenBank/DDBJ whole genome shotgun (WGS) entry which is preliminary data.</text>
</comment>